<reference evidence="4" key="2">
    <citation type="submission" date="2020-02" db="EMBL/GenBank/DDBJ databases">
        <authorList>
            <person name="Matsumoto Y."/>
            <person name="Motooka D."/>
            <person name="Nakamura S."/>
        </authorList>
    </citation>
    <scope>NUCLEOTIDE SEQUENCE</scope>
    <source>
        <strain evidence="4">JCM 12688</strain>
    </source>
</reference>
<dbReference type="AlphaFoldDB" id="A0A7I7WL67"/>
<protein>
    <submittedName>
        <fullName evidence="5">AAA family ATPase</fullName>
    </submittedName>
    <submittedName>
        <fullName evidence="4">Cyclase</fullName>
    </submittedName>
</protein>
<dbReference type="Gene3D" id="3.30.70.1230">
    <property type="entry name" value="Nucleotide cyclase"/>
    <property type="match status" value="1"/>
</dbReference>
<dbReference type="CDD" id="cd07302">
    <property type="entry name" value="CHD"/>
    <property type="match status" value="1"/>
</dbReference>
<dbReference type="GO" id="GO:0004016">
    <property type="term" value="F:adenylate cyclase activity"/>
    <property type="evidence" value="ECO:0007669"/>
    <property type="project" value="TreeGrafter"/>
</dbReference>
<evidence type="ECO:0000259" key="3">
    <source>
        <dbReference type="PROSITE" id="PS50125"/>
    </source>
</evidence>
<gene>
    <name evidence="4" type="ORF">MGAD_18720</name>
    <name evidence="5" type="ORF">MNO81_12460</name>
</gene>
<evidence type="ECO:0000313" key="6">
    <source>
        <dbReference type="Proteomes" id="UP000466187"/>
    </source>
</evidence>
<dbReference type="Pfam" id="PF13191">
    <property type="entry name" value="AAA_16"/>
    <property type="match status" value="1"/>
</dbReference>
<sequence>MLFADVVHSMDIAAAVGAERLREIMTDLIREASAVVQRYGGTVSQFTGDGLMAVFGAPIALEDHAFRACLAALDIQREVHDLAVIVEHRDGVGLKLRIGLNSGEVIAGEMGSGPNSYTTIGEQVGMAQRMESVAPAGGVMLSESTARLVGDVVTLGDPQHVRIKGADAPVVARRLLATGPTTQRPARQLSTLVGRGWELASVNAMLDQSMKGKGRIVGLVGPPGIGKSRMAGEIASVAEGRSCRVFTTRCESHAKEIPFYAAAGLLRDVFAIGGLDAAAARAVVRGRMPAADSEDLVLLDDLLGIHDDETPLPAIEADARGRRLAALLNAAAVDGSTPAVYVVEDAHWIDSVSEAMIAQFAAVVPQTRAMLLLTYRPEYVGVLNQLPGAHRIALAPLDDSESAQLAAELCGSDSTVSSLITQVAARAAGNPFFAEEMVRDLAERGVLNGELGDYVLHGDIGEVSVPASLQATIAARIDRLRPAAKRTLAAASVIGSQFDTVLLEHLVDYIDVAELTAAELIDQVTFTADSEYMFRHPLIRTVAYESQLKADRAELHRQVAAVIEARDPEAPGPSAALIAQHLEAAGDLRAAFDWHMRAAAWAQFRDFRAARTAWQQAREVADRLRPDDPEKPFLQIGPRTALCASTFRFSGSVEDTGFEELRALCASVGDNLSLALGMGGLLTALVFHNRLRDAAQVASDCSAMLDSISEPALTLTLCVAASNAKWQAGEVVEALGLAQRAIDLAEGDPTRDSVVIGSPLTMALALRGGNRLALGIDGWRDDLHRAAQMAISIEVTTHVSGILLKYGYPVVNAASLPGATAAAETAEALMLAERCGDDSALDMARLARGIALVHGDAAQRSVGLELLTLYREASLRHGYATDAVRFASTEFAKERARIGDIDGAVQMARSAVDFCFDSGDMTSRGPAVATLVELLLRRGGQGDLGESGKVVERLAAVPVDPGFVLHELPLLRMRALLARAHGDEDGYRGFADRYRNMANALGFEGHIAIAATMT</sequence>
<dbReference type="Proteomes" id="UP001154266">
    <property type="component" value="Unassembled WGS sequence"/>
</dbReference>
<evidence type="ECO:0000313" key="7">
    <source>
        <dbReference type="Proteomes" id="UP001154266"/>
    </source>
</evidence>
<dbReference type="InterPro" id="IPR001054">
    <property type="entry name" value="A/G_cyclase"/>
</dbReference>
<evidence type="ECO:0000256" key="1">
    <source>
        <dbReference type="ARBA" id="ARBA00022741"/>
    </source>
</evidence>
<keyword evidence="2" id="KW-0067">ATP-binding</keyword>
<dbReference type="GO" id="GO:0009190">
    <property type="term" value="P:cyclic nucleotide biosynthetic process"/>
    <property type="evidence" value="ECO:0007669"/>
    <property type="project" value="InterPro"/>
</dbReference>
<name>A0A7I7WL67_MYCGU</name>
<keyword evidence="1" id="KW-0547">Nucleotide-binding</keyword>
<reference evidence="4 6" key="1">
    <citation type="journal article" date="2019" name="Emerg. Microbes Infect.">
        <title>Comprehensive subspecies identification of 175 nontuberculous mycobacteria species based on 7547 genomic profiles.</title>
        <authorList>
            <person name="Matsumoto Y."/>
            <person name="Kinjo T."/>
            <person name="Motooka D."/>
            <person name="Nabeya D."/>
            <person name="Jung N."/>
            <person name="Uechi K."/>
            <person name="Horii T."/>
            <person name="Iida T."/>
            <person name="Fujita J."/>
            <person name="Nakamura S."/>
        </authorList>
    </citation>
    <scope>NUCLEOTIDE SEQUENCE [LARGE SCALE GENOMIC DNA]</scope>
    <source>
        <strain evidence="4 6">JCM 12688</strain>
    </source>
</reference>
<dbReference type="SMART" id="SM00044">
    <property type="entry name" value="CYCc"/>
    <property type="match status" value="1"/>
</dbReference>
<dbReference type="InterPro" id="IPR003593">
    <property type="entry name" value="AAA+_ATPase"/>
</dbReference>
<dbReference type="GO" id="GO:0035556">
    <property type="term" value="P:intracellular signal transduction"/>
    <property type="evidence" value="ECO:0007669"/>
    <property type="project" value="InterPro"/>
</dbReference>
<dbReference type="SUPFAM" id="SSF55073">
    <property type="entry name" value="Nucleotide cyclase"/>
    <property type="match status" value="1"/>
</dbReference>
<evidence type="ECO:0000256" key="2">
    <source>
        <dbReference type="ARBA" id="ARBA00022840"/>
    </source>
</evidence>
<dbReference type="Proteomes" id="UP000466187">
    <property type="component" value="Chromosome"/>
</dbReference>
<dbReference type="GO" id="GO:0005524">
    <property type="term" value="F:ATP binding"/>
    <property type="evidence" value="ECO:0007669"/>
    <property type="project" value="UniProtKB-KW"/>
</dbReference>
<dbReference type="InterPro" id="IPR027417">
    <property type="entry name" value="P-loop_NTPase"/>
</dbReference>
<feature type="domain" description="Guanylate cyclase" evidence="3">
    <location>
        <begin position="1"/>
        <end position="131"/>
    </location>
</feature>
<evidence type="ECO:0000313" key="5">
    <source>
        <dbReference type="EMBL" id="MDG5483604.1"/>
    </source>
</evidence>
<dbReference type="KEGG" id="mgad:MGAD_18720"/>
<dbReference type="SUPFAM" id="SSF52540">
    <property type="entry name" value="P-loop containing nucleoside triphosphate hydrolases"/>
    <property type="match status" value="1"/>
</dbReference>
<dbReference type="InterPro" id="IPR029787">
    <property type="entry name" value="Nucleotide_cyclase"/>
</dbReference>
<evidence type="ECO:0000313" key="4">
    <source>
        <dbReference type="EMBL" id="BBZ17537.1"/>
    </source>
</evidence>
<dbReference type="EMBL" id="JAKZMO010000009">
    <property type="protein sequence ID" value="MDG5483604.1"/>
    <property type="molecule type" value="Genomic_DNA"/>
</dbReference>
<dbReference type="EMBL" id="AP022608">
    <property type="protein sequence ID" value="BBZ17537.1"/>
    <property type="molecule type" value="Genomic_DNA"/>
</dbReference>
<accession>A0A7I7WL67</accession>
<dbReference type="PANTHER" id="PTHR16305:SF28">
    <property type="entry name" value="GUANYLATE CYCLASE DOMAIN-CONTAINING PROTEIN"/>
    <property type="match status" value="1"/>
</dbReference>
<reference evidence="5" key="3">
    <citation type="journal article" date="2023" name="Environ. Microbiol.">
        <title>The 2-methylpropene degradation pathway in Mycobacteriaceae family strains.</title>
        <authorList>
            <person name="Helbich S."/>
            <person name="Barrantes I."/>
            <person name="Dos Anjos Borges L.G."/>
            <person name="Pieper D.H."/>
            <person name="Vainshtein Y."/>
            <person name="Sohn K."/>
            <person name="Engesser K.H."/>
        </authorList>
    </citation>
    <scope>NUCLEOTIDE SEQUENCE</scope>
    <source>
        <strain evidence="5">IBE100</strain>
    </source>
</reference>
<dbReference type="GO" id="GO:0005737">
    <property type="term" value="C:cytoplasm"/>
    <property type="evidence" value="ECO:0007669"/>
    <property type="project" value="TreeGrafter"/>
</dbReference>
<dbReference type="Pfam" id="PF00211">
    <property type="entry name" value="Guanylate_cyc"/>
    <property type="match status" value="1"/>
</dbReference>
<organism evidence="4 6">
    <name type="scientific">Mycolicibacterium gadium</name>
    <name type="common">Mycobacterium gadium</name>
    <dbReference type="NCBI Taxonomy" id="1794"/>
    <lineage>
        <taxon>Bacteria</taxon>
        <taxon>Bacillati</taxon>
        <taxon>Actinomycetota</taxon>
        <taxon>Actinomycetes</taxon>
        <taxon>Mycobacteriales</taxon>
        <taxon>Mycobacteriaceae</taxon>
        <taxon>Mycolicibacterium</taxon>
    </lineage>
</organism>
<keyword evidence="7" id="KW-1185">Reference proteome</keyword>
<dbReference type="PANTHER" id="PTHR16305">
    <property type="entry name" value="TESTICULAR SOLUBLE ADENYLYL CYCLASE"/>
    <property type="match status" value="1"/>
</dbReference>
<dbReference type="SMART" id="SM00382">
    <property type="entry name" value="AAA"/>
    <property type="match status" value="1"/>
</dbReference>
<dbReference type="PROSITE" id="PS50125">
    <property type="entry name" value="GUANYLATE_CYCLASE_2"/>
    <property type="match status" value="1"/>
</dbReference>
<dbReference type="InterPro" id="IPR041664">
    <property type="entry name" value="AAA_16"/>
</dbReference>
<dbReference type="Gene3D" id="3.40.50.300">
    <property type="entry name" value="P-loop containing nucleotide triphosphate hydrolases"/>
    <property type="match status" value="1"/>
</dbReference>
<proteinExistence type="predicted"/>